<sequence>MALSRQCIANDSRHDNASLMIQLKMFKGIWFSICQKHLWICDQDLREGPRRGPARTSESEKRARRVTFEDSSRDSGGGDGGGDTTTETRQNRGGGDGGEGTVKRRWWRRGDGESGVGGGRRSIEDGGGAAVAARMVWTVEEGRRRGRWSRREAISETGTVDAGRWRRGRPVRRAHVAILWAVSFPYMGMRRKKRLGSLGHNFCISSAMEPVKLSTRELCRLRTTVLESDSMLET</sequence>
<evidence type="ECO:0000313" key="2">
    <source>
        <dbReference type="EMBL" id="KAK9117839.1"/>
    </source>
</evidence>
<protein>
    <submittedName>
        <fullName evidence="2">Uncharacterized protein</fullName>
    </submittedName>
</protein>
<accession>A0AAP0ILM2</accession>
<evidence type="ECO:0000256" key="1">
    <source>
        <dbReference type="SAM" id="MobiDB-lite"/>
    </source>
</evidence>
<feature type="compositionally biased region" description="Basic and acidic residues" evidence="1">
    <location>
        <begin position="57"/>
        <end position="73"/>
    </location>
</feature>
<feature type="compositionally biased region" description="Gly residues" evidence="1">
    <location>
        <begin position="113"/>
        <end position="127"/>
    </location>
</feature>
<dbReference type="EMBL" id="JBBNAG010000007">
    <property type="protein sequence ID" value="KAK9117839.1"/>
    <property type="molecule type" value="Genomic_DNA"/>
</dbReference>
<comment type="caution">
    <text evidence="2">The sequence shown here is derived from an EMBL/GenBank/DDBJ whole genome shotgun (WGS) entry which is preliminary data.</text>
</comment>
<proteinExistence type="predicted"/>
<reference evidence="2 3" key="1">
    <citation type="submission" date="2024-01" db="EMBL/GenBank/DDBJ databases">
        <title>Genome assemblies of Stephania.</title>
        <authorList>
            <person name="Yang L."/>
        </authorList>
    </citation>
    <scope>NUCLEOTIDE SEQUENCE [LARGE SCALE GENOMIC DNA]</scope>
    <source>
        <strain evidence="2">JXDWG</strain>
        <tissue evidence="2">Leaf</tissue>
    </source>
</reference>
<gene>
    <name evidence="2" type="ORF">Scep_015932</name>
</gene>
<keyword evidence="3" id="KW-1185">Reference proteome</keyword>
<feature type="region of interest" description="Disordered" evidence="1">
    <location>
        <begin position="46"/>
        <end position="127"/>
    </location>
</feature>
<organism evidence="2 3">
    <name type="scientific">Stephania cephalantha</name>
    <dbReference type="NCBI Taxonomy" id="152367"/>
    <lineage>
        <taxon>Eukaryota</taxon>
        <taxon>Viridiplantae</taxon>
        <taxon>Streptophyta</taxon>
        <taxon>Embryophyta</taxon>
        <taxon>Tracheophyta</taxon>
        <taxon>Spermatophyta</taxon>
        <taxon>Magnoliopsida</taxon>
        <taxon>Ranunculales</taxon>
        <taxon>Menispermaceae</taxon>
        <taxon>Menispermoideae</taxon>
        <taxon>Cissampelideae</taxon>
        <taxon>Stephania</taxon>
    </lineage>
</organism>
<name>A0AAP0ILM2_9MAGN</name>
<evidence type="ECO:0000313" key="3">
    <source>
        <dbReference type="Proteomes" id="UP001419268"/>
    </source>
</evidence>
<dbReference type="AlphaFoldDB" id="A0AAP0ILM2"/>
<dbReference type="Proteomes" id="UP001419268">
    <property type="component" value="Unassembled WGS sequence"/>
</dbReference>